<protein>
    <submittedName>
        <fullName evidence="2">Uncharacterized protein</fullName>
    </submittedName>
</protein>
<feature type="region of interest" description="Disordered" evidence="1">
    <location>
        <begin position="111"/>
        <end position="224"/>
    </location>
</feature>
<proteinExistence type="predicted"/>
<evidence type="ECO:0000313" key="2">
    <source>
        <dbReference type="EMBL" id="EAR88364.2"/>
    </source>
</evidence>
<dbReference type="OrthoDB" id="290239at2759"/>
<dbReference type="InParanoid" id="Q22SV0"/>
<dbReference type="HOGENOM" id="CLU_546918_0_0_1"/>
<dbReference type="KEGG" id="tet:TTHERM_00812810"/>
<dbReference type="Proteomes" id="UP000009168">
    <property type="component" value="Unassembled WGS sequence"/>
</dbReference>
<dbReference type="GeneID" id="7832967"/>
<dbReference type="RefSeq" id="XP_001008609.2">
    <property type="nucleotide sequence ID" value="XM_001008609.3"/>
</dbReference>
<evidence type="ECO:0000313" key="3">
    <source>
        <dbReference type="Proteomes" id="UP000009168"/>
    </source>
</evidence>
<keyword evidence="3" id="KW-1185">Reference proteome</keyword>
<feature type="compositionally biased region" description="Polar residues" evidence="1">
    <location>
        <begin position="309"/>
        <end position="323"/>
    </location>
</feature>
<feature type="compositionally biased region" description="Polar residues" evidence="1">
    <location>
        <begin position="111"/>
        <end position="146"/>
    </location>
</feature>
<feature type="compositionally biased region" description="Low complexity" evidence="1">
    <location>
        <begin position="173"/>
        <end position="187"/>
    </location>
</feature>
<dbReference type="AlphaFoldDB" id="Q22SV0"/>
<gene>
    <name evidence="2" type="ORF">TTHERM_00812810</name>
</gene>
<accession>Q22SV0</accession>
<feature type="compositionally biased region" description="Low complexity" evidence="1">
    <location>
        <begin position="196"/>
        <end position="208"/>
    </location>
</feature>
<reference evidence="3" key="1">
    <citation type="journal article" date="2006" name="PLoS Biol.">
        <title>Macronuclear genome sequence of the ciliate Tetrahymena thermophila, a model eukaryote.</title>
        <authorList>
            <person name="Eisen J.A."/>
            <person name="Coyne R.S."/>
            <person name="Wu M."/>
            <person name="Wu D."/>
            <person name="Thiagarajan M."/>
            <person name="Wortman J.R."/>
            <person name="Badger J.H."/>
            <person name="Ren Q."/>
            <person name="Amedeo P."/>
            <person name="Jones K.M."/>
            <person name="Tallon L.J."/>
            <person name="Delcher A.L."/>
            <person name="Salzberg S.L."/>
            <person name="Silva J.C."/>
            <person name="Haas B.J."/>
            <person name="Majoros W.H."/>
            <person name="Farzad M."/>
            <person name="Carlton J.M."/>
            <person name="Smith R.K. Jr."/>
            <person name="Garg J."/>
            <person name="Pearlman R.E."/>
            <person name="Karrer K.M."/>
            <person name="Sun L."/>
            <person name="Manning G."/>
            <person name="Elde N.C."/>
            <person name="Turkewitz A.P."/>
            <person name="Asai D.J."/>
            <person name="Wilkes D.E."/>
            <person name="Wang Y."/>
            <person name="Cai H."/>
            <person name="Collins K."/>
            <person name="Stewart B.A."/>
            <person name="Lee S.R."/>
            <person name="Wilamowska K."/>
            <person name="Weinberg Z."/>
            <person name="Ruzzo W.L."/>
            <person name="Wloga D."/>
            <person name="Gaertig J."/>
            <person name="Frankel J."/>
            <person name="Tsao C.-C."/>
            <person name="Gorovsky M.A."/>
            <person name="Keeling P.J."/>
            <person name="Waller R.F."/>
            <person name="Patron N.J."/>
            <person name="Cherry J.M."/>
            <person name="Stover N.A."/>
            <person name="Krieger C.J."/>
            <person name="del Toro C."/>
            <person name="Ryder H.F."/>
            <person name="Williamson S.C."/>
            <person name="Barbeau R.A."/>
            <person name="Hamilton E.P."/>
            <person name="Orias E."/>
        </authorList>
    </citation>
    <scope>NUCLEOTIDE SEQUENCE [LARGE SCALE GENOMIC DNA]</scope>
    <source>
        <strain evidence="3">SB210</strain>
    </source>
</reference>
<feature type="compositionally biased region" description="Low complexity" evidence="1">
    <location>
        <begin position="298"/>
        <end position="308"/>
    </location>
</feature>
<dbReference type="EMBL" id="GG662841">
    <property type="protein sequence ID" value="EAR88364.2"/>
    <property type="molecule type" value="Genomic_DNA"/>
</dbReference>
<sequence>MSIYSGFANRQLESNYNRLIEGTLRILQSRILKFYEEFPEDDKNFIKLLSKNVSYLAIMERNKYLPPKLSECLKDICSFLEIEIPSNEQQAINGNINNLQQEGLQRNNSFTRKSLNKSPTQQNNYQRTFSPIHNDYSTLKRSNSPGQLRAHSPKGGNSINYSNSKKSLSPIPQNNNQINQKRNQNGNYRTISPRGTNQNRTQTQNSQQKLNRDNSNGKMQPFPSVVQYSNQNSQQQYTKMNPNYLYNYNVKKQPLLVSKQQNNNRSQSPKGGYVQGYSNVNTQYKSQNNSRINSPRFSSSNIQSQNQQKNFYNPSQKNNTISEGNSQFYDYHINEKRNSSVQSRNFRMKTLNNSPSNKDYYQNDNQLTKRHNSSQIQKDLSNQFGLNKKSGINMQKRNSLTNKIVKNQERNGNEVIQNYNYNPNVQINNSNQSYLTKQKIRQSLEQNNNDYSLVDETISQMKQQINIYCKQNKQEQNPFEISPPQNSNTLQKGSYDPSSKILMQQLLQQSRQMNEKDNIVIETKSYTISKNQTQ</sequence>
<feature type="region of interest" description="Disordered" evidence="1">
    <location>
        <begin position="477"/>
        <end position="496"/>
    </location>
</feature>
<feature type="compositionally biased region" description="Polar residues" evidence="1">
    <location>
        <begin position="155"/>
        <end position="172"/>
    </location>
</feature>
<organism evidence="2 3">
    <name type="scientific">Tetrahymena thermophila (strain SB210)</name>
    <dbReference type="NCBI Taxonomy" id="312017"/>
    <lineage>
        <taxon>Eukaryota</taxon>
        <taxon>Sar</taxon>
        <taxon>Alveolata</taxon>
        <taxon>Ciliophora</taxon>
        <taxon>Intramacronucleata</taxon>
        <taxon>Oligohymenophorea</taxon>
        <taxon>Hymenostomatida</taxon>
        <taxon>Tetrahymenina</taxon>
        <taxon>Tetrahymenidae</taxon>
        <taxon>Tetrahymena</taxon>
    </lineage>
</organism>
<name>Q22SV0_TETTS</name>
<feature type="compositionally biased region" description="Polar residues" evidence="1">
    <location>
        <begin position="285"/>
        <end position="297"/>
    </location>
</feature>
<feature type="region of interest" description="Disordered" evidence="1">
    <location>
        <begin position="285"/>
        <end position="323"/>
    </location>
</feature>
<evidence type="ECO:0000256" key="1">
    <source>
        <dbReference type="SAM" id="MobiDB-lite"/>
    </source>
</evidence>
<feature type="compositionally biased region" description="Polar residues" evidence="1">
    <location>
        <begin position="477"/>
        <end position="492"/>
    </location>
</feature>